<dbReference type="InterPro" id="IPR043502">
    <property type="entry name" value="DNA/RNA_pol_sf"/>
</dbReference>
<dbReference type="Pfam" id="PF07727">
    <property type="entry name" value="RVT_2"/>
    <property type="match status" value="1"/>
</dbReference>
<keyword evidence="2" id="KW-0472">Membrane</keyword>
<dbReference type="CDD" id="cd09272">
    <property type="entry name" value="RNase_HI_RT_Ty1"/>
    <property type="match status" value="1"/>
</dbReference>
<dbReference type="AlphaFoldDB" id="A0A438FQX4"/>
<evidence type="ECO:0000256" key="1">
    <source>
        <dbReference type="ARBA" id="ARBA00022750"/>
    </source>
</evidence>
<dbReference type="SUPFAM" id="SSF56672">
    <property type="entry name" value="DNA/RNA polymerases"/>
    <property type="match status" value="1"/>
</dbReference>
<dbReference type="InterPro" id="IPR013103">
    <property type="entry name" value="RVT_2"/>
</dbReference>
<name>A0A438FQX4_VITVI</name>
<protein>
    <submittedName>
        <fullName evidence="5">Retrovirus-related Pol polyprotein from transposon RE1</fullName>
    </submittedName>
</protein>
<dbReference type="Pfam" id="PF22936">
    <property type="entry name" value="Pol_BBD"/>
    <property type="match status" value="1"/>
</dbReference>
<keyword evidence="1" id="KW-0378">Hydrolase</keyword>
<dbReference type="GO" id="GO:0004190">
    <property type="term" value="F:aspartic-type endopeptidase activity"/>
    <property type="evidence" value="ECO:0007669"/>
    <property type="project" value="UniProtKB-KW"/>
</dbReference>
<evidence type="ECO:0000259" key="4">
    <source>
        <dbReference type="Pfam" id="PF22936"/>
    </source>
</evidence>
<dbReference type="PANTHER" id="PTHR11439:SF455">
    <property type="entry name" value="RLK (RECEPTOR-LIKE PROTEIN KINASE) 8, PUTATIVE-RELATED"/>
    <property type="match status" value="1"/>
</dbReference>
<dbReference type="InterPro" id="IPR012337">
    <property type="entry name" value="RNaseH-like_sf"/>
</dbReference>
<dbReference type="SUPFAM" id="SSF53098">
    <property type="entry name" value="Ribonuclease H-like"/>
    <property type="match status" value="1"/>
</dbReference>
<feature type="domain" description="Reverse transcriptase Ty1/copia-type" evidence="3">
    <location>
        <begin position="273"/>
        <end position="326"/>
    </location>
</feature>
<sequence>MAHPAATHNTVSDTNWYMDSGATHHFTLDINMLDTMTPFSGSEQVTVGNGKQLCISHLGTAKLPSSYSPLVLHQVERKNHHAVEMGLSFLARSGMPLSYWPYAFQTATYLINRLSTPVLHHQSPYFALYHKLPAYTHLKVFVHTTKVIYVLTFILAGCIFLAISSVHFLASLSPSPPISPSISHSFLSSSSISSTCSPLVAPTSLPPSSHFVSPSIPPPSPPSPSVDLLVPCSLTKPTSFLQAIKDPSWKQAMEFEFAALQHNKTWHLVPSPSLGKNWCIRQLDVHNAFLHGDLAEDVFMEQPPGFVDPLYPTYVCKLDKSPYDLNSHLGLVNKVCQFMHHPSDVHWQAIKRILRYLKGTSHFGLFLQPSYDFNITCYTDADWASCPDDKCSTSGYCLFLASNLVSWSSSKQKVVSRSSAESEYRGVANGATEIAWTESLLRELSITPTRPPLILCDNISATCLAANPILHARTKTCGNRLSLCLGTCSSTLSLSPVYTFG</sequence>
<dbReference type="InterPro" id="IPR054722">
    <property type="entry name" value="PolX-like_BBD"/>
</dbReference>
<gene>
    <name evidence="5" type="primary">RE1_2405</name>
    <name evidence="5" type="ORF">CK203_062904</name>
</gene>
<keyword evidence="2" id="KW-1133">Transmembrane helix</keyword>
<evidence type="ECO:0000313" key="6">
    <source>
        <dbReference type="Proteomes" id="UP000288805"/>
    </source>
</evidence>
<keyword evidence="1" id="KW-0064">Aspartyl protease</keyword>
<proteinExistence type="predicted"/>
<dbReference type="PANTHER" id="PTHR11439">
    <property type="entry name" value="GAG-POL-RELATED RETROTRANSPOSON"/>
    <property type="match status" value="1"/>
</dbReference>
<evidence type="ECO:0000256" key="2">
    <source>
        <dbReference type="SAM" id="Phobius"/>
    </source>
</evidence>
<feature type="transmembrane region" description="Helical" evidence="2">
    <location>
        <begin position="147"/>
        <end position="170"/>
    </location>
</feature>
<feature type="domain" description="Retrovirus-related Pol polyprotein from transposon TNT 1-94-like beta-barrel" evidence="4">
    <location>
        <begin position="16"/>
        <end position="65"/>
    </location>
</feature>
<reference evidence="5 6" key="1">
    <citation type="journal article" date="2018" name="PLoS Genet.">
        <title>Population sequencing reveals clonal diversity and ancestral inbreeding in the grapevine cultivar Chardonnay.</title>
        <authorList>
            <person name="Roach M.J."/>
            <person name="Johnson D.L."/>
            <person name="Bohlmann J."/>
            <person name="van Vuuren H.J."/>
            <person name="Jones S.J."/>
            <person name="Pretorius I.S."/>
            <person name="Schmidt S.A."/>
            <person name="Borneman A.R."/>
        </authorList>
    </citation>
    <scope>NUCLEOTIDE SEQUENCE [LARGE SCALE GENOMIC DNA]</scope>
    <source>
        <strain evidence="6">cv. Chardonnay</strain>
        <tissue evidence="5">Leaf</tissue>
    </source>
</reference>
<dbReference type="EMBL" id="QGNW01000776">
    <property type="protein sequence ID" value="RVW62345.1"/>
    <property type="molecule type" value="Genomic_DNA"/>
</dbReference>
<evidence type="ECO:0000313" key="5">
    <source>
        <dbReference type="EMBL" id="RVW62345.1"/>
    </source>
</evidence>
<evidence type="ECO:0000259" key="3">
    <source>
        <dbReference type="Pfam" id="PF07727"/>
    </source>
</evidence>
<organism evidence="5 6">
    <name type="scientific">Vitis vinifera</name>
    <name type="common">Grape</name>
    <dbReference type="NCBI Taxonomy" id="29760"/>
    <lineage>
        <taxon>Eukaryota</taxon>
        <taxon>Viridiplantae</taxon>
        <taxon>Streptophyta</taxon>
        <taxon>Embryophyta</taxon>
        <taxon>Tracheophyta</taxon>
        <taxon>Spermatophyta</taxon>
        <taxon>Magnoliopsida</taxon>
        <taxon>eudicotyledons</taxon>
        <taxon>Gunneridae</taxon>
        <taxon>Pentapetalae</taxon>
        <taxon>rosids</taxon>
        <taxon>Vitales</taxon>
        <taxon>Vitaceae</taxon>
        <taxon>Viteae</taxon>
        <taxon>Vitis</taxon>
    </lineage>
</organism>
<comment type="caution">
    <text evidence="5">The sequence shown here is derived from an EMBL/GenBank/DDBJ whole genome shotgun (WGS) entry which is preliminary data.</text>
</comment>
<keyword evidence="2" id="KW-0812">Transmembrane</keyword>
<accession>A0A438FQX4</accession>
<keyword evidence="1" id="KW-0645">Protease</keyword>
<dbReference type="Proteomes" id="UP000288805">
    <property type="component" value="Unassembled WGS sequence"/>
</dbReference>